<feature type="active site" description="Proton acceptor" evidence="8">
    <location>
        <position position="245"/>
    </location>
</feature>
<feature type="binding site" evidence="8">
    <location>
        <position position="255"/>
    </location>
    <ligand>
        <name>Mg(2+)</name>
        <dbReference type="ChEBI" id="CHEBI:18420"/>
    </ligand>
</feature>
<comment type="catalytic activity">
    <reaction evidence="8">
        <text>L-tyrosyl-[protein] + ATP = O-(5'-adenylyl)-L-tyrosyl-[protein] + diphosphate</text>
        <dbReference type="Rhea" id="RHEA:54288"/>
        <dbReference type="Rhea" id="RHEA-COMP:10136"/>
        <dbReference type="Rhea" id="RHEA-COMP:13846"/>
        <dbReference type="ChEBI" id="CHEBI:30616"/>
        <dbReference type="ChEBI" id="CHEBI:33019"/>
        <dbReference type="ChEBI" id="CHEBI:46858"/>
        <dbReference type="ChEBI" id="CHEBI:83624"/>
        <dbReference type="EC" id="2.7.7.108"/>
    </reaction>
</comment>
<comment type="similarity">
    <text evidence="1 8">Belongs to the SELO family.</text>
</comment>
<feature type="binding site" evidence="8">
    <location>
        <position position="246"/>
    </location>
    <ligand>
        <name>Mg(2+)</name>
        <dbReference type="ChEBI" id="CHEBI:18420"/>
    </ligand>
</feature>
<dbReference type="EC" id="2.7.7.108" evidence="8"/>
<proteinExistence type="inferred from homology"/>
<dbReference type="RefSeq" id="WP_007253884.1">
    <property type="nucleotide sequence ID" value="NZ_CH724107.1"/>
</dbReference>
<accession>Q2CFT7</accession>
<keyword evidence="8" id="KW-0464">Manganese</keyword>
<dbReference type="eggNOG" id="COG0397">
    <property type="taxonomic scope" value="Bacteria"/>
</dbReference>
<comment type="cofactor">
    <cofactor evidence="8">
        <name>Mg(2+)</name>
        <dbReference type="ChEBI" id="CHEBI:18420"/>
    </cofactor>
    <cofactor evidence="8">
        <name>Mn(2+)</name>
        <dbReference type="ChEBI" id="CHEBI:29035"/>
    </cofactor>
</comment>
<comment type="catalytic activity">
    <reaction evidence="8">
        <text>L-histidyl-[protein] + UTP = N(tele)-(5'-uridylyl)-L-histidyl-[protein] + diphosphate</text>
        <dbReference type="Rhea" id="RHEA:83891"/>
        <dbReference type="Rhea" id="RHEA-COMP:9745"/>
        <dbReference type="Rhea" id="RHEA-COMP:20239"/>
        <dbReference type="ChEBI" id="CHEBI:29979"/>
        <dbReference type="ChEBI" id="CHEBI:33019"/>
        <dbReference type="ChEBI" id="CHEBI:46398"/>
        <dbReference type="ChEBI" id="CHEBI:233474"/>
    </reaction>
</comment>
<dbReference type="AlphaFoldDB" id="Q2CFT7"/>
<dbReference type="PANTHER" id="PTHR32057">
    <property type="entry name" value="PROTEIN ADENYLYLTRANSFERASE SELO, MITOCHONDRIAL"/>
    <property type="match status" value="1"/>
</dbReference>
<name>Q2CFT7_OCEGH</name>
<comment type="caution">
    <text evidence="10">The sequence shown here is derived from an EMBL/GenBank/DDBJ whole genome shotgun (WGS) entry which is preliminary data.</text>
</comment>
<sequence>MTLTIPFDNSYARLPAQLFTALPPTPVAAPRLIEFNEALAEELGLDVDVKDEDRIASIFSGNDIPEGATPIAQAYAGHQFGNWNPQLGDGRAILLGEVTTPRGRFDIQLKGSGPTPYSRMGDGRAGLGPVLREYVMSEAMHALGVPTTRALAAVLTGERVQRETAQPGAVFTRVAASHIRVGTFQFFAVRDDREALEALARHVMARHYPDAKSVTQLLEAVMERQARLIAKWMSIGFIHGVMNTDNMSVSGETIDYGPCAFMDVYHPETVFSSIDQFGRYAYANQPQIAVWNVAQFATALLPLMDDQEAAVAEFTEIVHRFPEIYQAEWLRLFGEKLGLPGLEERGLVEDLLTLMAKDGADFTNTFRALPGDAARDQFLDREAFDAWAARWRALGPDEALMARVNPVVIPRLHRIEAAIRAGSAGDMEVFRSLLKIVTQPYEETEENAPYRRPPAEEERVTRTFCGT</sequence>
<dbReference type="STRING" id="314256.OG2516_01761"/>
<dbReference type="GO" id="GO:0000287">
    <property type="term" value="F:magnesium ion binding"/>
    <property type="evidence" value="ECO:0007669"/>
    <property type="project" value="UniProtKB-UniRule"/>
</dbReference>
<feature type="binding site" evidence="8">
    <location>
        <position position="91"/>
    </location>
    <ligand>
        <name>ATP</name>
        <dbReference type="ChEBI" id="CHEBI:30616"/>
    </ligand>
</feature>
<evidence type="ECO:0000256" key="9">
    <source>
        <dbReference type="SAM" id="MobiDB-lite"/>
    </source>
</evidence>
<reference evidence="10 11" key="1">
    <citation type="journal article" date="2010" name="J. Bacteriol.">
        <title>Genome sequences of Oceanicola granulosus HTCC2516(T) and Oceanicola batsensis HTCC2597(TDelta).</title>
        <authorList>
            <person name="Thrash J.C."/>
            <person name="Cho J.C."/>
            <person name="Vergin K.L."/>
            <person name="Giovannoni S.J."/>
        </authorList>
    </citation>
    <scope>NUCLEOTIDE SEQUENCE [LARGE SCALE GENOMIC DNA]</scope>
    <source>
        <strain evidence="11">ATCC BAA-861 / DSM 15982 / KCTC 12143 / HTCC2516</strain>
    </source>
</reference>
<dbReference type="GO" id="GO:0005524">
    <property type="term" value="F:ATP binding"/>
    <property type="evidence" value="ECO:0007669"/>
    <property type="project" value="UniProtKB-UniRule"/>
</dbReference>
<dbReference type="OrthoDB" id="9776281at2"/>
<keyword evidence="11" id="KW-1185">Reference proteome</keyword>
<keyword evidence="3 8" id="KW-0548">Nucleotidyltransferase</keyword>
<evidence type="ECO:0000256" key="4">
    <source>
        <dbReference type="ARBA" id="ARBA00022723"/>
    </source>
</evidence>
<evidence type="ECO:0000256" key="1">
    <source>
        <dbReference type="ARBA" id="ARBA00009747"/>
    </source>
</evidence>
<dbReference type="Proteomes" id="UP000003635">
    <property type="component" value="Unassembled WGS sequence"/>
</dbReference>
<comment type="function">
    <text evidence="8">Nucleotidyltransferase involved in the post-translational modification of proteins. It can catalyze the addition of adenosine monophosphate (AMP) or uridine monophosphate (UMP) to a protein, resulting in modifications known as AMPylation and UMPylation.</text>
</comment>
<dbReference type="HOGENOM" id="CLU_010245_4_1_5"/>
<dbReference type="PANTHER" id="PTHR32057:SF14">
    <property type="entry name" value="PROTEIN ADENYLYLTRANSFERASE SELO, MITOCHONDRIAL"/>
    <property type="match status" value="1"/>
</dbReference>
<dbReference type="NCBIfam" id="NF000658">
    <property type="entry name" value="PRK00029.1"/>
    <property type="match status" value="1"/>
</dbReference>
<dbReference type="EC" id="2.7.7.-" evidence="8"/>
<evidence type="ECO:0000313" key="10">
    <source>
        <dbReference type="EMBL" id="EAR51605.1"/>
    </source>
</evidence>
<feature type="binding site" evidence="8">
    <location>
        <position position="123"/>
    </location>
    <ligand>
        <name>ATP</name>
        <dbReference type="ChEBI" id="CHEBI:30616"/>
    </ligand>
</feature>
<dbReference type="InterPro" id="IPR003846">
    <property type="entry name" value="SelO"/>
</dbReference>
<comment type="catalytic activity">
    <reaction evidence="8">
        <text>L-seryl-[protein] + UTP = O-(5'-uridylyl)-L-seryl-[protein] + diphosphate</text>
        <dbReference type="Rhea" id="RHEA:64604"/>
        <dbReference type="Rhea" id="RHEA-COMP:9863"/>
        <dbReference type="Rhea" id="RHEA-COMP:16635"/>
        <dbReference type="ChEBI" id="CHEBI:29999"/>
        <dbReference type="ChEBI" id="CHEBI:33019"/>
        <dbReference type="ChEBI" id="CHEBI:46398"/>
        <dbReference type="ChEBI" id="CHEBI:156051"/>
    </reaction>
</comment>
<feature type="binding site" evidence="8">
    <location>
        <position position="122"/>
    </location>
    <ligand>
        <name>ATP</name>
        <dbReference type="ChEBI" id="CHEBI:30616"/>
    </ligand>
</feature>
<keyword evidence="6 8" id="KW-0067">ATP-binding</keyword>
<evidence type="ECO:0000313" key="11">
    <source>
        <dbReference type="Proteomes" id="UP000003635"/>
    </source>
</evidence>
<feature type="binding site" evidence="8">
    <location>
        <position position="88"/>
    </location>
    <ligand>
        <name>ATP</name>
        <dbReference type="ChEBI" id="CHEBI:30616"/>
    </ligand>
</feature>
<gene>
    <name evidence="8" type="primary">ydiU</name>
    <name evidence="8" type="synonym">selO</name>
    <name evidence="10" type="ORF">OG2516_01761</name>
</gene>
<evidence type="ECO:0000256" key="6">
    <source>
        <dbReference type="ARBA" id="ARBA00022840"/>
    </source>
</evidence>
<feature type="binding site" evidence="8">
    <location>
        <position position="173"/>
    </location>
    <ligand>
        <name>ATP</name>
        <dbReference type="ChEBI" id="CHEBI:30616"/>
    </ligand>
</feature>
<feature type="binding site" evidence="8">
    <location>
        <position position="90"/>
    </location>
    <ligand>
        <name>ATP</name>
        <dbReference type="ChEBI" id="CHEBI:30616"/>
    </ligand>
</feature>
<keyword evidence="4 8" id="KW-0479">Metal-binding</keyword>
<dbReference type="HAMAP" id="MF_00692">
    <property type="entry name" value="SelO"/>
    <property type="match status" value="1"/>
</dbReference>
<organism evidence="10 11">
    <name type="scientific">Oceanicola granulosus (strain ATCC BAA-861 / DSM 15982 / KCTC 12143 / HTCC2516)</name>
    <dbReference type="NCBI Taxonomy" id="314256"/>
    <lineage>
        <taxon>Bacteria</taxon>
        <taxon>Pseudomonadati</taxon>
        <taxon>Pseudomonadota</taxon>
        <taxon>Alphaproteobacteria</taxon>
        <taxon>Rhodobacterales</taxon>
        <taxon>Roseobacteraceae</taxon>
        <taxon>Oceanicola</taxon>
    </lineage>
</organism>
<evidence type="ECO:0000256" key="8">
    <source>
        <dbReference type="HAMAP-Rule" id="MF_00692"/>
    </source>
</evidence>
<keyword evidence="2 8" id="KW-0808">Transferase</keyword>
<dbReference type="EMBL" id="AAOT01000011">
    <property type="protein sequence ID" value="EAR51605.1"/>
    <property type="molecule type" value="Genomic_DNA"/>
</dbReference>
<protein>
    <recommendedName>
        <fullName evidence="8">Protein nucleotidyltransferase YdiU</fullName>
        <ecNumber evidence="8">2.7.7.-</ecNumber>
    </recommendedName>
    <alternativeName>
        <fullName evidence="8">Protein adenylyltransferase YdiU</fullName>
        <ecNumber evidence="8">2.7.7.108</ecNumber>
    </alternativeName>
    <alternativeName>
        <fullName evidence="8">Protein uridylyltransferase YdiU</fullName>
        <ecNumber evidence="8">2.7.7.-</ecNumber>
    </alternativeName>
</protein>
<evidence type="ECO:0000256" key="2">
    <source>
        <dbReference type="ARBA" id="ARBA00022679"/>
    </source>
</evidence>
<feature type="binding site" evidence="8">
    <location>
        <position position="255"/>
    </location>
    <ligand>
        <name>ATP</name>
        <dbReference type="ChEBI" id="CHEBI:30616"/>
    </ligand>
</feature>
<keyword evidence="5 8" id="KW-0547">Nucleotide-binding</keyword>
<keyword evidence="7 8" id="KW-0460">Magnesium</keyword>
<comment type="catalytic activity">
    <reaction evidence="8">
        <text>L-threonyl-[protein] + ATP = 3-O-(5'-adenylyl)-L-threonyl-[protein] + diphosphate</text>
        <dbReference type="Rhea" id="RHEA:54292"/>
        <dbReference type="Rhea" id="RHEA-COMP:11060"/>
        <dbReference type="Rhea" id="RHEA-COMP:13847"/>
        <dbReference type="ChEBI" id="CHEBI:30013"/>
        <dbReference type="ChEBI" id="CHEBI:30616"/>
        <dbReference type="ChEBI" id="CHEBI:33019"/>
        <dbReference type="ChEBI" id="CHEBI:138113"/>
        <dbReference type="EC" id="2.7.7.108"/>
    </reaction>
</comment>
<feature type="binding site" evidence="8">
    <location>
        <position position="110"/>
    </location>
    <ligand>
        <name>ATP</name>
        <dbReference type="ChEBI" id="CHEBI:30616"/>
    </ligand>
</feature>
<evidence type="ECO:0000256" key="7">
    <source>
        <dbReference type="ARBA" id="ARBA00022842"/>
    </source>
</evidence>
<dbReference type="Pfam" id="PF02696">
    <property type="entry name" value="SelO"/>
    <property type="match status" value="1"/>
</dbReference>
<comment type="catalytic activity">
    <reaction evidence="8">
        <text>L-seryl-[protein] + ATP = 3-O-(5'-adenylyl)-L-seryl-[protein] + diphosphate</text>
        <dbReference type="Rhea" id="RHEA:58120"/>
        <dbReference type="Rhea" id="RHEA-COMP:9863"/>
        <dbReference type="Rhea" id="RHEA-COMP:15073"/>
        <dbReference type="ChEBI" id="CHEBI:29999"/>
        <dbReference type="ChEBI" id="CHEBI:30616"/>
        <dbReference type="ChEBI" id="CHEBI:33019"/>
        <dbReference type="ChEBI" id="CHEBI:142516"/>
        <dbReference type="EC" id="2.7.7.108"/>
    </reaction>
</comment>
<feature type="binding site" evidence="8">
    <location>
        <position position="180"/>
    </location>
    <ligand>
        <name>ATP</name>
        <dbReference type="ChEBI" id="CHEBI:30616"/>
    </ligand>
</feature>
<evidence type="ECO:0000256" key="5">
    <source>
        <dbReference type="ARBA" id="ARBA00022741"/>
    </source>
</evidence>
<evidence type="ECO:0000256" key="3">
    <source>
        <dbReference type="ARBA" id="ARBA00022695"/>
    </source>
</evidence>
<feature type="region of interest" description="Disordered" evidence="9">
    <location>
        <begin position="445"/>
        <end position="467"/>
    </location>
</feature>
<dbReference type="GO" id="GO:0030145">
    <property type="term" value="F:manganese ion binding"/>
    <property type="evidence" value="ECO:0007669"/>
    <property type="project" value="UniProtKB-UniRule"/>
</dbReference>
<comment type="catalytic activity">
    <reaction evidence="8">
        <text>L-tyrosyl-[protein] + UTP = O-(5'-uridylyl)-L-tyrosyl-[protein] + diphosphate</text>
        <dbReference type="Rhea" id="RHEA:83887"/>
        <dbReference type="Rhea" id="RHEA-COMP:10136"/>
        <dbReference type="Rhea" id="RHEA-COMP:20238"/>
        <dbReference type="ChEBI" id="CHEBI:33019"/>
        <dbReference type="ChEBI" id="CHEBI:46398"/>
        <dbReference type="ChEBI" id="CHEBI:46858"/>
        <dbReference type="ChEBI" id="CHEBI:90602"/>
    </reaction>
</comment>
<dbReference type="GO" id="GO:0070733">
    <property type="term" value="F:AMPylase activity"/>
    <property type="evidence" value="ECO:0007669"/>
    <property type="project" value="UniProtKB-EC"/>
</dbReference>